<sequence length="129" mass="15003">MEKEGLEELDDLIQICYSQQKPSVVHLRYQKVGSVGELTLSIVVESQLYQWKSMGKSSFDSLYVRKTDQTLLVDDDHNRTILFMQNQIYWNSDPKSLFSHWLSDQFVRGHIDTTLILPDKTCRVCDSVT</sequence>
<dbReference type="InParanoid" id="A0A168KZH1"/>
<keyword evidence="2" id="KW-1185">Reference proteome</keyword>
<gene>
    <name evidence="1" type="primary">ABSGL_01088.1 scaffold 1223</name>
</gene>
<reference evidence="1" key="1">
    <citation type="submission" date="2016-04" db="EMBL/GenBank/DDBJ databases">
        <authorList>
            <person name="Evans L.H."/>
            <person name="Alamgir A."/>
            <person name="Owens N."/>
            <person name="Weber N.D."/>
            <person name="Virtaneva K."/>
            <person name="Barbian K."/>
            <person name="Babar A."/>
            <person name="Rosenke K."/>
        </authorList>
    </citation>
    <scope>NUCLEOTIDE SEQUENCE [LARGE SCALE GENOMIC DNA]</scope>
    <source>
        <strain evidence="1">CBS 101.48</strain>
    </source>
</reference>
<evidence type="ECO:0000313" key="2">
    <source>
        <dbReference type="Proteomes" id="UP000078561"/>
    </source>
</evidence>
<proteinExistence type="predicted"/>
<dbReference type="EMBL" id="LT550481">
    <property type="protein sequence ID" value="SAL95747.1"/>
    <property type="molecule type" value="Genomic_DNA"/>
</dbReference>
<name>A0A168KZH1_ABSGL</name>
<accession>A0A168KZH1</accession>
<dbReference type="Proteomes" id="UP000078561">
    <property type="component" value="Unassembled WGS sequence"/>
</dbReference>
<protein>
    <submittedName>
        <fullName evidence="1">Uncharacterized protein</fullName>
    </submittedName>
</protein>
<evidence type="ECO:0000313" key="1">
    <source>
        <dbReference type="EMBL" id="SAL95747.1"/>
    </source>
</evidence>
<dbReference type="AlphaFoldDB" id="A0A168KZH1"/>
<organism evidence="1">
    <name type="scientific">Absidia glauca</name>
    <name type="common">Pin mould</name>
    <dbReference type="NCBI Taxonomy" id="4829"/>
    <lineage>
        <taxon>Eukaryota</taxon>
        <taxon>Fungi</taxon>
        <taxon>Fungi incertae sedis</taxon>
        <taxon>Mucoromycota</taxon>
        <taxon>Mucoromycotina</taxon>
        <taxon>Mucoromycetes</taxon>
        <taxon>Mucorales</taxon>
        <taxon>Cunninghamellaceae</taxon>
        <taxon>Absidia</taxon>
    </lineage>
</organism>